<dbReference type="EMBL" id="JBGBPQ010000012">
    <property type="protein sequence ID" value="KAL1515086.1"/>
    <property type="molecule type" value="Genomic_DNA"/>
</dbReference>
<accession>A0AB34J963</accession>
<dbReference type="Proteomes" id="UP001515480">
    <property type="component" value="Unassembled WGS sequence"/>
</dbReference>
<evidence type="ECO:0000313" key="2">
    <source>
        <dbReference type="Proteomes" id="UP001515480"/>
    </source>
</evidence>
<dbReference type="AlphaFoldDB" id="A0AB34J963"/>
<organism evidence="1 2">
    <name type="scientific">Prymnesium parvum</name>
    <name type="common">Toxic golden alga</name>
    <dbReference type="NCBI Taxonomy" id="97485"/>
    <lineage>
        <taxon>Eukaryota</taxon>
        <taxon>Haptista</taxon>
        <taxon>Haptophyta</taxon>
        <taxon>Prymnesiophyceae</taxon>
        <taxon>Prymnesiales</taxon>
        <taxon>Prymnesiaceae</taxon>
        <taxon>Prymnesium</taxon>
    </lineage>
</organism>
<gene>
    <name evidence="1" type="ORF">AB1Y20_004150</name>
</gene>
<reference evidence="1 2" key="1">
    <citation type="journal article" date="2024" name="Science">
        <title>Giant polyketide synthase enzymes in the biosynthesis of giant marine polyether toxins.</title>
        <authorList>
            <person name="Fallon T.R."/>
            <person name="Shende V.V."/>
            <person name="Wierzbicki I.H."/>
            <person name="Pendleton A.L."/>
            <person name="Watervoot N.F."/>
            <person name="Auber R.P."/>
            <person name="Gonzalez D.J."/>
            <person name="Wisecaver J.H."/>
            <person name="Moore B.S."/>
        </authorList>
    </citation>
    <scope>NUCLEOTIDE SEQUENCE [LARGE SCALE GENOMIC DNA]</scope>
    <source>
        <strain evidence="1 2">12B1</strain>
    </source>
</reference>
<comment type="caution">
    <text evidence="1">The sequence shown here is derived from an EMBL/GenBank/DDBJ whole genome shotgun (WGS) entry which is preliminary data.</text>
</comment>
<proteinExistence type="predicted"/>
<name>A0AB34J963_PRYPA</name>
<evidence type="ECO:0000313" key="1">
    <source>
        <dbReference type="EMBL" id="KAL1515086.1"/>
    </source>
</evidence>
<sequence>MASRALCSNDPHSQAACAHGGALAGRASAPRALGKQLLAAFEHLTVLSLERSTARRDQIGRLLREHFGLQEGRDYGFSAALDCDEYGGTEWIRSARAVLAHAPAMRGGGGVSPWWLRREACNETAPPRSVPRCLSTEHVACRRSALDEGGVYTPARRCGAVCYSLSVAKALGEFVRSNRSRMLLLEDDACATAALGRASHLLARLAEHASEWSLVKLGHCWGEPGEADLRRVDYGFAPGLLSKVERMVAGVTEAPDLLEVEGTCAATRETGGQPNGMAPASQYQLKPLSSVSLMRTLGVSFCAHALAMDRKGAERLLKLAFPVADIFDNLLMDLGGGSEQSQQEAIELLGLDSEKDLKAFHFMPAVFVAAAYLKYDSKKAWDMRVLRLRLVRRPKFKNSVITV</sequence>
<evidence type="ECO:0008006" key="3">
    <source>
        <dbReference type="Google" id="ProtNLM"/>
    </source>
</evidence>
<keyword evidence="2" id="KW-1185">Reference proteome</keyword>
<protein>
    <recommendedName>
        <fullName evidence="3">Queuosine salvage protein</fullName>
    </recommendedName>
</protein>